<dbReference type="AlphaFoldDB" id="A2C916"/>
<name>A2C916_PROM3</name>
<keyword evidence="1" id="KW-0472">Membrane</keyword>
<accession>A2C916</accession>
<dbReference type="BioCyc" id="PMAR59922:G1G80-1071-MONOMER"/>
<sequence>MCLIGLLGLLAPRVVLIALWFFYQPFIMGPFAGVWIWPLLGLFLLPTTTLAYCWAIALDGGFSSFSGLLILAMGILFDIGFVGGGRGVLRR</sequence>
<feature type="transmembrane region" description="Helical" evidence="1">
    <location>
        <begin position="69"/>
        <end position="89"/>
    </location>
</feature>
<evidence type="ECO:0000313" key="3">
    <source>
        <dbReference type="Proteomes" id="UP000002274"/>
    </source>
</evidence>
<feature type="transmembrane region" description="Helical" evidence="1">
    <location>
        <begin position="35"/>
        <end position="57"/>
    </location>
</feature>
<keyword evidence="1" id="KW-0812">Transmembrane</keyword>
<dbReference type="RefSeq" id="WP_011825874.1">
    <property type="nucleotide sequence ID" value="NC_008820.1"/>
</dbReference>
<feature type="transmembrane region" description="Helical" evidence="1">
    <location>
        <begin position="6"/>
        <end position="23"/>
    </location>
</feature>
<dbReference type="KEGG" id="pmf:P9303_12271"/>
<evidence type="ECO:0000256" key="1">
    <source>
        <dbReference type="SAM" id="Phobius"/>
    </source>
</evidence>
<organism evidence="2 3">
    <name type="scientific">Prochlorococcus marinus (strain MIT 9303)</name>
    <dbReference type="NCBI Taxonomy" id="59922"/>
    <lineage>
        <taxon>Bacteria</taxon>
        <taxon>Bacillati</taxon>
        <taxon>Cyanobacteriota</taxon>
        <taxon>Cyanophyceae</taxon>
        <taxon>Synechococcales</taxon>
        <taxon>Prochlorococcaceae</taxon>
        <taxon>Prochlorococcus</taxon>
    </lineage>
</organism>
<reference evidence="2 3" key="1">
    <citation type="journal article" date="2007" name="PLoS Genet.">
        <title>Patterns and implications of gene gain and loss in the evolution of Prochlorococcus.</title>
        <authorList>
            <person name="Kettler G.C."/>
            <person name="Martiny A.C."/>
            <person name="Huang K."/>
            <person name="Zucker J."/>
            <person name="Coleman M.L."/>
            <person name="Rodrigue S."/>
            <person name="Chen F."/>
            <person name="Lapidus A."/>
            <person name="Ferriera S."/>
            <person name="Johnson J."/>
            <person name="Steglich C."/>
            <person name="Church G.M."/>
            <person name="Richardson P."/>
            <person name="Chisholm S.W."/>
        </authorList>
    </citation>
    <scope>NUCLEOTIDE SEQUENCE [LARGE SCALE GENOMIC DNA]</scope>
    <source>
        <strain evidence="2 3">MIT 9303</strain>
    </source>
</reference>
<dbReference type="Proteomes" id="UP000002274">
    <property type="component" value="Chromosome"/>
</dbReference>
<evidence type="ECO:0000313" key="2">
    <source>
        <dbReference type="EMBL" id="ABM77976.1"/>
    </source>
</evidence>
<proteinExistence type="predicted"/>
<protein>
    <submittedName>
        <fullName evidence="2">Uncharacterized protein</fullName>
    </submittedName>
</protein>
<dbReference type="EMBL" id="CP000554">
    <property type="protein sequence ID" value="ABM77976.1"/>
    <property type="molecule type" value="Genomic_DNA"/>
</dbReference>
<dbReference type="HOGENOM" id="CLU_2169806_0_0_3"/>
<keyword evidence="1" id="KW-1133">Transmembrane helix</keyword>
<gene>
    <name evidence="2" type="ordered locus">P9303_12271</name>
</gene>